<dbReference type="Pfam" id="PF00646">
    <property type="entry name" value="F-box"/>
    <property type="match status" value="1"/>
</dbReference>
<evidence type="ECO:0000259" key="1">
    <source>
        <dbReference type="PROSITE" id="PS50181"/>
    </source>
</evidence>
<dbReference type="HOGENOM" id="CLU_030831_3_3_1"/>
<dbReference type="SMART" id="SM00256">
    <property type="entry name" value="FBOX"/>
    <property type="match status" value="1"/>
</dbReference>
<keyword evidence="3" id="KW-1185">Reference proteome</keyword>
<dbReference type="Pfam" id="PF01827">
    <property type="entry name" value="FTH"/>
    <property type="match status" value="1"/>
</dbReference>
<proteinExistence type="predicted"/>
<dbReference type="OMA" id="INAVTII"/>
<dbReference type="PANTHER" id="PTHR23015:SF4">
    <property type="entry name" value="DUF38 DOMAIN-CONTAINING PROTEIN-RELATED"/>
    <property type="match status" value="1"/>
</dbReference>
<dbReference type="InterPro" id="IPR040161">
    <property type="entry name" value="FB224"/>
</dbReference>
<reference evidence="2" key="1">
    <citation type="submission" date="2007-07" db="EMBL/GenBank/DDBJ databases">
        <title>PCAP assembly of the Caenorhabditis remanei genome.</title>
        <authorList>
            <consortium name="The Caenorhabditis remanei Sequencing Consortium"/>
            <person name="Wilson R.K."/>
        </authorList>
    </citation>
    <scope>NUCLEOTIDE SEQUENCE [LARGE SCALE GENOMIC DNA]</scope>
    <source>
        <strain evidence="2">PB4641</strain>
    </source>
</reference>
<dbReference type="InterPro" id="IPR002900">
    <property type="entry name" value="DUF38/FTH_CAE_spp"/>
</dbReference>
<dbReference type="Pfam" id="PF17906">
    <property type="entry name" value="HTH_48"/>
    <property type="match status" value="1"/>
</dbReference>
<dbReference type="EMBL" id="DS268837">
    <property type="protein sequence ID" value="EFP03541.1"/>
    <property type="molecule type" value="Genomic_DNA"/>
</dbReference>
<dbReference type="InParanoid" id="E3NKV9"/>
<dbReference type="PANTHER" id="PTHR23015">
    <property type="entry name" value="UNCHARACTERIZED C.ELEGANS PROTEIN"/>
    <property type="match status" value="1"/>
</dbReference>
<dbReference type="GO" id="GO:0045087">
    <property type="term" value="P:innate immune response"/>
    <property type="evidence" value="ECO:0007669"/>
    <property type="project" value="TreeGrafter"/>
</dbReference>
<feature type="domain" description="F-box" evidence="1">
    <location>
        <begin position="71"/>
        <end position="115"/>
    </location>
</feature>
<dbReference type="InterPro" id="IPR001810">
    <property type="entry name" value="F-box_dom"/>
</dbReference>
<dbReference type="AlphaFoldDB" id="E3NKV9"/>
<organism evidence="3">
    <name type="scientific">Caenorhabditis remanei</name>
    <name type="common">Caenorhabditis vulgaris</name>
    <dbReference type="NCBI Taxonomy" id="31234"/>
    <lineage>
        <taxon>Eukaryota</taxon>
        <taxon>Metazoa</taxon>
        <taxon>Ecdysozoa</taxon>
        <taxon>Nematoda</taxon>
        <taxon>Chromadorea</taxon>
        <taxon>Rhabditida</taxon>
        <taxon>Rhabditina</taxon>
        <taxon>Rhabditomorpha</taxon>
        <taxon>Rhabditoidea</taxon>
        <taxon>Rhabditidae</taxon>
        <taxon>Peloderinae</taxon>
        <taxon>Caenorhabditis</taxon>
    </lineage>
</organism>
<evidence type="ECO:0000313" key="2">
    <source>
        <dbReference type="EMBL" id="EFP03541.1"/>
    </source>
</evidence>
<sequence>MAETLANNPIALRRFITYEALGKVPVFEAYKNLCKRFGHGVMTYVDYEFWYYRALRGELNVNYDRSVDPRQPALLELPTEMLWSIFEKASPIERFIVRKVCSRLQTCIDTMYNKIDEIRFESRYDRVEIKYGNDVLVYRGDKDCSVFRYSLQPHQKPAVVKDVDHVEQAFRDLSILFRNPKLLLKSLYMFVKLERMPPFQQVFESLSYQLHVEKLEFYTWNGREETMILPYLKSGTLKEITIHMWDSDEPIRERMSRLGQIVQCREAKRIKLYVNYRDNFPIECFLNCRGLTLVHWSFINAVTIIRFIGIIQTSTVLESFLVKNNDSDELLKAIRGGGRPLWNGVETGRESCIFKIPIANSNKFWKLDLSGKMVHLKRQ</sequence>
<accession>E3NKV9</accession>
<gene>
    <name evidence="2" type="ORF">CRE_18286</name>
</gene>
<evidence type="ECO:0000313" key="3">
    <source>
        <dbReference type="Proteomes" id="UP000008281"/>
    </source>
</evidence>
<name>E3NKV9_CAERE</name>
<dbReference type="PROSITE" id="PS50181">
    <property type="entry name" value="FBOX"/>
    <property type="match status" value="1"/>
</dbReference>
<protein>
    <recommendedName>
        <fullName evidence="1">F-box domain-containing protein</fullName>
    </recommendedName>
</protein>
<dbReference type="InterPro" id="IPR041426">
    <property type="entry name" value="Mos1_HTH"/>
</dbReference>
<dbReference type="Proteomes" id="UP000008281">
    <property type="component" value="Unassembled WGS sequence"/>
</dbReference>